<feature type="region of interest" description="Disordered" evidence="1">
    <location>
        <begin position="580"/>
        <end position="668"/>
    </location>
</feature>
<sequence length="668" mass="72158">MKRVFGEFVLVNQVQINKLLSIQNKRLALLHSTLTICAFGVLFYNVYSAYPYARVYRPSGKALELWATRGVADQDCSNSALQKYAYECDGDWVYKPGKCAPLPRGLSVRKSAGSLFIPTYSSDELIETAHTTAACAALEQVCGNEATFSNISGADHCTCITRDEFIVLGSDDHHIHFNHGFAVDTVQDGRATNHQTYLGKYVPDGILSITRGPDGAECAISGKSRWAPGEKIHGSMREMLKCGGVSLDDQQPMLRGDMSQPDSPHARITGAILEIQVSYANMEAIANHTGIVANIAFNVNPTWNSEITVDYSGFAESSGSTAGATYKHRYTYGVSVYAKVGGVIGYFDYFMCFTVVMTSITMLSLPTKIVTFVAVHCLGLCSVIYARERVDRLHIGSDLVGYCARLMGHGESYKSIVSRRQAASAEEMDGRALVDLLTETFTSGDGQKPDKQDMSKLSDVIIAAVDVDGDSVLTLNEFIRMASSKESFRVSEAIAFFDTDRQKGLMERLFGEPSLDSQKVQAKMRRLNAAEAWWTKRGQTMCTLDSGLTRHRTSGASSLGAAGDIADGPHNVVIPISDHKTVPAPPCNDPAAPGLEAATVTAETEPRSPGATTIGNTSAARAQDNTSSTGSGVLGHASEAGLARSDRDDMVMQAGPDPLKKKKKKNVQ</sequence>
<organism evidence="4 5">
    <name type="scientific">Prorocentrum cordatum</name>
    <dbReference type="NCBI Taxonomy" id="2364126"/>
    <lineage>
        <taxon>Eukaryota</taxon>
        <taxon>Sar</taxon>
        <taxon>Alveolata</taxon>
        <taxon>Dinophyceae</taxon>
        <taxon>Prorocentrales</taxon>
        <taxon>Prorocentraceae</taxon>
        <taxon>Prorocentrum</taxon>
    </lineage>
</organism>
<keyword evidence="5" id="KW-1185">Reference proteome</keyword>
<comment type="caution">
    <text evidence="4">The sequence shown here is derived from an EMBL/GenBank/DDBJ whole genome shotgun (WGS) entry which is preliminary data.</text>
</comment>
<proteinExistence type="predicted"/>
<dbReference type="Proteomes" id="UP001189429">
    <property type="component" value="Unassembled WGS sequence"/>
</dbReference>
<name>A0ABN9R487_9DINO</name>
<dbReference type="InterPro" id="IPR002048">
    <property type="entry name" value="EF_hand_dom"/>
</dbReference>
<feature type="compositionally biased region" description="Polar residues" evidence="1">
    <location>
        <begin position="610"/>
        <end position="631"/>
    </location>
</feature>
<accession>A0ABN9R487</accession>
<feature type="transmembrane region" description="Helical" evidence="2">
    <location>
        <begin position="369"/>
        <end position="386"/>
    </location>
</feature>
<reference evidence="4" key="1">
    <citation type="submission" date="2023-10" db="EMBL/GenBank/DDBJ databases">
        <authorList>
            <person name="Chen Y."/>
            <person name="Shah S."/>
            <person name="Dougan E. K."/>
            <person name="Thang M."/>
            <person name="Chan C."/>
        </authorList>
    </citation>
    <scope>NUCLEOTIDE SEQUENCE [LARGE SCALE GENOMIC DNA]</scope>
</reference>
<protein>
    <recommendedName>
        <fullName evidence="3">EF-hand domain-containing protein</fullName>
    </recommendedName>
</protein>
<feature type="transmembrane region" description="Helical" evidence="2">
    <location>
        <begin position="28"/>
        <end position="47"/>
    </location>
</feature>
<evidence type="ECO:0000313" key="4">
    <source>
        <dbReference type="EMBL" id="CAK0813098.1"/>
    </source>
</evidence>
<feature type="transmembrane region" description="Helical" evidence="2">
    <location>
        <begin position="336"/>
        <end position="363"/>
    </location>
</feature>
<gene>
    <name evidence="4" type="ORF">PCOR1329_LOCUS17146</name>
</gene>
<evidence type="ECO:0000256" key="2">
    <source>
        <dbReference type="SAM" id="Phobius"/>
    </source>
</evidence>
<feature type="domain" description="EF-hand" evidence="3">
    <location>
        <begin position="453"/>
        <end position="488"/>
    </location>
</feature>
<keyword evidence="2" id="KW-1133">Transmembrane helix</keyword>
<evidence type="ECO:0000259" key="3">
    <source>
        <dbReference type="PROSITE" id="PS50222"/>
    </source>
</evidence>
<evidence type="ECO:0000256" key="1">
    <source>
        <dbReference type="SAM" id="MobiDB-lite"/>
    </source>
</evidence>
<keyword evidence="2" id="KW-0812">Transmembrane</keyword>
<dbReference type="PROSITE" id="PS50222">
    <property type="entry name" value="EF_HAND_2"/>
    <property type="match status" value="1"/>
</dbReference>
<keyword evidence="2" id="KW-0472">Membrane</keyword>
<evidence type="ECO:0000313" key="5">
    <source>
        <dbReference type="Proteomes" id="UP001189429"/>
    </source>
</evidence>
<dbReference type="EMBL" id="CAUYUJ010005297">
    <property type="protein sequence ID" value="CAK0813098.1"/>
    <property type="molecule type" value="Genomic_DNA"/>
</dbReference>